<sequence>MIESENDYVHRKQWISELEYRLKKDVHLSATYIYDDRESYDSAENLWVLGLRTNFNH</sequence>
<feature type="domain" description="PH" evidence="1">
    <location>
        <begin position="1"/>
        <end position="23"/>
    </location>
</feature>
<name>A0A4U9TWU7_SERFO</name>
<evidence type="ECO:0000313" key="2">
    <source>
        <dbReference type="EMBL" id="VTR23002.1"/>
    </source>
</evidence>
<dbReference type="InterPro" id="IPR001849">
    <property type="entry name" value="PH_domain"/>
</dbReference>
<organism evidence="2">
    <name type="scientific">Serratia fonticola</name>
    <dbReference type="NCBI Taxonomy" id="47917"/>
    <lineage>
        <taxon>Bacteria</taxon>
        <taxon>Pseudomonadati</taxon>
        <taxon>Pseudomonadota</taxon>
        <taxon>Gammaproteobacteria</taxon>
        <taxon>Enterobacterales</taxon>
        <taxon>Yersiniaceae</taxon>
        <taxon>Serratia</taxon>
    </lineage>
</organism>
<gene>
    <name evidence="2" type="ORF">NCTC12965_01654</name>
</gene>
<dbReference type="EMBL" id="CABEEZ010000030">
    <property type="protein sequence ID" value="VTR23002.1"/>
    <property type="molecule type" value="Genomic_DNA"/>
</dbReference>
<dbReference type="AlphaFoldDB" id="A0A4U9TWU7"/>
<evidence type="ECO:0000259" key="1">
    <source>
        <dbReference type="PROSITE" id="PS50003"/>
    </source>
</evidence>
<reference evidence="2" key="1">
    <citation type="submission" date="2019-05" db="EMBL/GenBank/DDBJ databases">
        <authorList>
            <consortium name="Pathogen Informatics"/>
        </authorList>
    </citation>
    <scope>NUCLEOTIDE SEQUENCE [LARGE SCALE GENOMIC DNA]</scope>
    <source>
        <strain evidence="2">NCTC12965</strain>
    </source>
</reference>
<dbReference type="PROSITE" id="PS50003">
    <property type="entry name" value="PH_DOMAIN"/>
    <property type="match status" value="1"/>
</dbReference>
<protein>
    <recommendedName>
        <fullName evidence="1">PH domain-containing protein</fullName>
    </recommendedName>
</protein>
<accession>A0A4U9TWU7</accession>
<proteinExistence type="predicted"/>